<evidence type="ECO:0000259" key="2">
    <source>
        <dbReference type="Pfam" id="PF04892"/>
    </source>
</evidence>
<dbReference type="OrthoDB" id="3627087at2"/>
<organism evidence="3 4">
    <name type="scientific">Subtercola boreus</name>
    <dbReference type="NCBI Taxonomy" id="120213"/>
    <lineage>
        <taxon>Bacteria</taxon>
        <taxon>Bacillati</taxon>
        <taxon>Actinomycetota</taxon>
        <taxon>Actinomycetes</taxon>
        <taxon>Micrococcales</taxon>
        <taxon>Microbacteriaceae</taxon>
        <taxon>Subtercola</taxon>
    </lineage>
</organism>
<comment type="caution">
    <text evidence="3">The sequence shown here is derived from an EMBL/GenBank/DDBJ whole genome shotgun (WGS) entry which is preliminary data.</text>
</comment>
<keyword evidence="1" id="KW-0812">Transmembrane</keyword>
<dbReference type="Pfam" id="PF04892">
    <property type="entry name" value="VanZ"/>
    <property type="match status" value="1"/>
</dbReference>
<feature type="transmembrane region" description="Helical" evidence="1">
    <location>
        <begin position="93"/>
        <end position="111"/>
    </location>
</feature>
<keyword evidence="1" id="KW-1133">Transmembrane helix</keyword>
<name>A0A3E0VQK2_9MICO</name>
<proteinExistence type="predicted"/>
<feature type="transmembrane region" description="Helical" evidence="1">
    <location>
        <begin position="44"/>
        <end position="64"/>
    </location>
</feature>
<feature type="transmembrane region" description="Helical" evidence="1">
    <location>
        <begin position="123"/>
        <end position="144"/>
    </location>
</feature>
<evidence type="ECO:0000256" key="1">
    <source>
        <dbReference type="SAM" id="Phobius"/>
    </source>
</evidence>
<dbReference type="InterPro" id="IPR006976">
    <property type="entry name" value="VanZ-like"/>
</dbReference>
<feature type="transmembrane region" description="Helical" evidence="1">
    <location>
        <begin position="156"/>
        <end position="174"/>
    </location>
</feature>
<evidence type="ECO:0000313" key="3">
    <source>
        <dbReference type="EMBL" id="RFA12262.1"/>
    </source>
</evidence>
<accession>A0A3E0VQK2</accession>
<keyword evidence="1" id="KW-0472">Membrane</keyword>
<dbReference type="RefSeq" id="WP_116412847.1">
    <property type="nucleotide sequence ID" value="NZ_NBXB01000043.1"/>
</dbReference>
<gene>
    <name evidence="3" type="ORF">B7R22_16645</name>
</gene>
<sequence>MASSIIDRFGVVVVVTLLVGLPLGAAVTSGLSRHRARVGWPARWAWQSAIAEVGIVLGTAPWVWMIMAPTGGPGGVHLIPFQDLAGVLGGRDAIVQLVGNLLVFTALGALLPVRFRLGPAWSVAPTVFLLAASMSAVLEGLQLVLSLGRVTSIDDVLINSLGATLASLLFISWWRSREDAAPAPQWDPSR</sequence>
<feature type="domain" description="VanZ-like" evidence="2">
    <location>
        <begin position="62"/>
        <end position="171"/>
    </location>
</feature>
<protein>
    <recommendedName>
        <fullName evidence="2">VanZ-like domain-containing protein</fullName>
    </recommendedName>
</protein>
<feature type="transmembrane region" description="Helical" evidence="1">
    <location>
        <begin position="12"/>
        <end position="32"/>
    </location>
</feature>
<dbReference type="AlphaFoldDB" id="A0A3E0VQK2"/>
<evidence type="ECO:0000313" key="4">
    <source>
        <dbReference type="Proteomes" id="UP000256541"/>
    </source>
</evidence>
<dbReference type="Proteomes" id="UP000256541">
    <property type="component" value="Unassembled WGS sequence"/>
</dbReference>
<reference evidence="3 4" key="1">
    <citation type="submission" date="2017-04" db="EMBL/GenBank/DDBJ databases">
        <title>Comparative genome analysis of Subtercola boreus.</title>
        <authorList>
            <person name="Cho Y.-J."/>
            <person name="Cho A."/>
            <person name="Kim O.-S."/>
            <person name="Lee J.-I."/>
        </authorList>
    </citation>
    <scope>NUCLEOTIDE SEQUENCE [LARGE SCALE GENOMIC DNA]</scope>
    <source>
        <strain evidence="3 4">P27479</strain>
    </source>
</reference>
<dbReference type="EMBL" id="NBXB01000043">
    <property type="protein sequence ID" value="RFA12262.1"/>
    <property type="molecule type" value="Genomic_DNA"/>
</dbReference>